<dbReference type="EMBL" id="CAJOBD010006971">
    <property type="protein sequence ID" value="CAF4075332.1"/>
    <property type="molecule type" value="Genomic_DNA"/>
</dbReference>
<dbReference type="Pfam" id="PF00623">
    <property type="entry name" value="RNA_pol_Rpb1_2"/>
    <property type="match status" value="1"/>
</dbReference>
<evidence type="ECO:0000313" key="9">
    <source>
        <dbReference type="Proteomes" id="UP000663836"/>
    </source>
</evidence>
<comment type="caution">
    <text evidence="8">The sequence shown here is derived from an EMBL/GenBank/DDBJ whole genome shotgun (WGS) entry which is preliminary data.</text>
</comment>
<keyword evidence="4" id="KW-0808">Transferase</keyword>
<dbReference type="SUPFAM" id="SSF64484">
    <property type="entry name" value="beta and beta-prime subunits of DNA dependent RNA-polymerase"/>
    <property type="match status" value="1"/>
</dbReference>
<dbReference type="PANTHER" id="PTHR19376:SF11">
    <property type="entry name" value="DNA-DIRECTED RNA POLYMERASE I SUBUNIT RPA1"/>
    <property type="match status" value="1"/>
</dbReference>
<dbReference type="GO" id="GO:0005736">
    <property type="term" value="C:RNA polymerase I complex"/>
    <property type="evidence" value="ECO:0007669"/>
    <property type="project" value="TreeGrafter"/>
</dbReference>
<keyword evidence="5" id="KW-0548">Nucleotidyltransferase</keyword>
<accession>A0A819U6U9</accession>
<keyword evidence="3" id="KW-0240">DNA-directed RNA polymerase</keyword>
<protein>
    <recommendedName>
        <fullName evidence="2">DNA-directed RNA polymerase</fullName>
        <ecNumber evidence="2">2.7.7.6</ecNumber>
    </recommendedName>
</protein>
<evidence type="ECO:0000256" key="6">
    <source>
        <dbReference type="ARBA" id="ARBA00023163"/>
    </source>
</evidence>
<evidence type="ECO:0000256" key="1">
    <source>
        <dbReference type="ARBA" id="ARBA00006460"/>
    </source>
</evidence>
<feature type="domain" description="RNA polymerase N-terminal" evidence="7">
    <location>
        <begin position="108"/>
        <end position="340"/>
    </location>
</feature>
<evidence type="ECO:0000256" key="5">
    <source>
        <dbReference type="ARBA" id="ARBA00022695"/>
    </source>
</evidence>
<dbReference type="InterPro" id="IPR042102">
    <property type="entry name" value="RNA_pol_Rpb1_3_sf"/>
</dbReference>
<dbReference type="AlphaFoldDB" id="A0A819U6U9"/>
<evidence type="ECO:0000256" key="4">
    <source>
        <dbReference type="ARBA" id="ARBA00022679"/>
    </source>
</evidence>
<comment type="similarity">
    <text evidence="1">Belongs to the RNA polymerase beta' chain family.</text>
</comment>
<dbReference type="GO" id="GO:0006351">
    <property type="term" value="P:DNA-templated transcription"/>
    <property type="evidence" value="ECO:0007669"/>
    <property type="project" value="InterPro"/>
</dbReference>
<dbReference type="Proteomes" id="UP000663836">
    <property type="component" value="Unassembled WGS sequence"/>
</dbReference>
<proteinExistence type="inferred from homology"/>
<dbReference type="GO" id="GO:0003677">
    <property type="term" value="F:DNA binding"/>
    <property type="evidence" value="ECO:0007669"/>
    <property type="project" value="InterPro"/>
</dbReference>
<dbReference type="InterPro" id="IPR045867">
    <property type="entry name" value="DNA-dir_RpoC_beta_prime"/>
</dbReference>
<dbReference type="Pfam" id="PF04983">
    <property type="entry name" value="RNA_pol_Rpb1_3"/>
    <property type="match status" value="1"/>
</dbReference>
<dbReference type="InterPro" id="IPR000722">
    <property type="entry name" value="RNA_pol_asu"/>
</dbReference>
<reference evidence="8" key="1">
    <citation type="submission" date="2021-02" db="EMBL/GenBank/DDBJ databases">
        <authorList>
            <person name="Nowell W R."/>
        </authorList>
    </citation>
    <scope>NUCLEOTIDE SEQUENCE</scope>
</reference>
<dbReference type="EC" id="2.7.7.6" evidence="2"/>
<dbReference type="SMART" id="SM00663">
    <property type="entry name" value="RPOLA_N"/>
    <property type="match status" value="1"/>
</dbReference>
<evidence type="ECO:0000256" key="2">
    <source>
        <dbReference type="ARBA" id="ARBA00012418"/>
    </source>
</evidence>
<dbReference type="InterPro" id="IPR007066">
    <property type="entry name" value="RNA_pol_Rpb1_3"/>
</dbReference>
<keyword evidence="6" id="KW-0804">Transcription</keyword>
<dbReference type="Gene3D" id="1.10.132.30">
    <property type="match status" value="1"/>
</dbReference>
<dbReference type="InterPro" id="IPR038120">
    <property type="entry name" value="Rpb1_funnel_sf"/>
</dbReference>
<name>A0A819U6U9_9BILA</name>
<dbReference type="GO" id="GO:0003899">
    <property type="term" value="F:DNA-directed RNA polymerase activity"/>
    <property type="evidence" value="ECO:0007669"/>
    <property type="project" value="UniProtKB-EC"/>
</dbReference>
<dbReference type="Gene3D" id="3.30.1490.180">
    <property type="entry name" value="RNA polymerase ii"/>
    <property type="match status" value="1"/>
</dbReference>
<sequence length="544" mass="63032">MEMIHFYEQINEHMKLNPPSSTKIEKNFVPIAIDLQSKKLNDNDESIDNDEEEMLTKMMSSQMYLTRLDVLKDLEKIWTNEKEVLAIYLATLRSSHHSIRHVHNNSISLFFFQVLSFNSQKFENPKTVRYSTIIQDNQYMKEILLLKDKQTTDISTSTTLRYFYYFSNNRSSLTNTLRRITNEEKLNNLWVKIEITVNSIFDSSLDNRSGARVAKGIRQLEYLTIFGKKLTYTELVTRDNLHELRQLILNQPDVHPGGNFVELEDGTIRRLLPNNLFQRTACYRHIRTGDYVLVNRQPTLHRATYTSSYVITYQHFLVSKDGTPLTGLIQDHVLAGRTLTMRDRFFEKILLYIQPVNQASFNLDSKSKLSMKSCPSKSNVTNIDLMANTDVIIRHGHLLSGLIDKAHCSSTLASVVHCYYELYGKRCAADLDLHLELNDVLLLSLGVSHRRRLINQCRAQAGQKALQKTFSLSEDSNEQILINQFAKGFCSKSFDERISKEMDINYKIDIDEYQNQIVKQSMSNLFKQFQENNLQFLIQSGAKG</sequence>
<dbReference type="Gene3D" id="1.10.274.100">
    <property type="entry name" value="RNA polymerase Rpb1, domain 3"/>
    <property type="match status" value="2"/>
</dbReference>
<gene>
    <name evidence="8" type="ORF">JBS370_LOCUS30391</name>
</gene>
<evidence type="ECO:0000313" key="8">
    <source>
        <dbReference type="EMBL" id="CAF4075332.1"/>
    </source>
</evidence>
<evidence type="ECO:0000259" key="7">
    <source>
        <dbReference type="SMART" id="SM00663"/>
    </source>
</evidence>
<evidence type="ECO:0000256" key="3">
    <source>
        <dbReference type="ARBA" id="ARBA00022478"/>
    </source>
</evidence>
<organism evidence="8 9">
    <name type="scientific">Rotaria sordida</name>
    <dbReference type="NCBI Taxonomy" id="392033"/>
    <lineage>
        <taxon>Eukaryota</taxon>
        <taxon>Metazoa</taxon>
        <taxon>Spiralia</taxon>
        <taxon>Gnathifera</taxon>
        <taxon>Rotifera</taxon>
        <taxon>Eurotatoria</taxon>
        <taxon>Bdelloidea</taxon>
        <taxon>Philodinida</taxon>
        <taxon>Philodinidae</taxon>
        <taxon>Rotaria</taxon>
    </lineage>
</organism>
<dbReference type="InterPro" id="IPR006592">
    <property type="entry name" value="RNA_pol_N"/>
</dbReference>
<dbReference type="PANTHER" id="PTHR19376">
    <property type="entry name" value="DNA-DIRECTED RNA POLYMERASE"/>
    <property type="match status" value="1"/>
</dbReference>